<dbReference type="EMBL" id="KV919465">
    <property type="protein sequence ID" value="OSX69629.1"/>
    <property type="molecule type" value="Genomic_DNA"/>
</dbReference>
<protein>
    <recommendedName>
        <fullName evidence="1">Mitochondrial import inner membrane translocase subunit</fullName>
    </recommendedName>
</protein>
<keyword evidence="1" id="KW-0813">Transport</keyword>
<dbReference type="GO" id="GO:0005743">
    <property type="term" value="C:mitochondrial inner membrane"/>
    <property type="evidence" value="ECO:0007669"/>
    <property type="project" value="UniProtKB-SubCell"/>
</dbReference>
<keyword evidence="1" id="KW-0811">Translocation</keyword>
<dbReference type="GO" id="GO:0015031">
    <property type="term" value="P:protein transport"/>
    <property type="evidence" value="ECO:0007669"/>
    <property type="project" value="UniProtKB-KW"/>
</dbReference>
<evidence type="ECO:0000313" key="3">
    <source>
        <dbReference type="EMBL" id="OSX69629.1"/>
    </source>
</evidence>
<keyword evidence="1" id="KW-0653">Protein transport</keyword>
<dbReference type="SUPFAM" id="SSF144122">
    <property type="entry name" value="Tim10-like"/>
    <property type="match status" value="1"/>
</dbReference>
<keyword evidence="1" id="KW-0999">Mitochondrion inner membrane</keyword>
<comment type="similarity">
    <text evidence="1">Belongs to the small Tim family.</text>
</comment>
<proteinExistence type="inferred from homology"/>
<dbReference type="AlphaFoldDB" id="A0A1X6NLV6"/>
<keyword evidence="1" id="KW-0496">Mitochondrion</keyword>
<dbReference type="InterPro" id="IPR004217">
    <property type="entry name" value="Tim10-like"/>
</dbReference>
<dbReference type="Pfam" id="PF02953">
    <property type="entry name" value="zf-Tim10_DDP"/>
    <property type="match status" value="1"/>
</dbReference>
<keyword evidence="1" id="KW-0143">Chaperone</keyword>
<sequence>MNPSLATPRDREEFFRAARAEASDQLLQELIQTVVDKCFVKCITKPSSSLTGGESACLAKCMDRFLEARTIVVKALENQQ</sequence>
<keyword evidence="1" id="KW-1015">Disulfide bond</keyword>
<reference evidence="3 4" key="1">
    <citation type="submission" date="2017-03" db="EMBL/GenBank/DDBJ databases">
        <title>WGS assembly of Porphyra umbilicalis.</title>
        <authorList>
            <person name="Brawley S.H."/>
            <person name="Blouin N.A."/>
            <person name="Ficko-Blean E."/>
            <person name="Wheeler G.L."/>
            <person name="Lohr M."/>
            <person name="Goodson H.V."/>
            <person name="Jenkins J.W."/>
            <person name="Blaby-Haas C.E."/>
            <person name="Helliwell K.E."/>
            <person name="Chan C."/>
            <person name="Marriage T."/>
            <person name="Bhattacharya D."/>
            <person name="Klein A.S."/>
            <person name="Badis Y."/>
            <person name="Brodie J."/>
            <person name="Cao Y."/>
            <person name="Collen J."/>
            <person name="Dittami S.M."/>
            <person name="Gachon C.M."/>
            <person name="Green B.R."/>
            <person name="Karpowicz S."/>
            <person name="Kim J.W."/>
            <person name="Kudahl U."/>
            <person name="Lin S."/>
            <person name="Michel G."/>
            <person name="Mittag M."/>
            <person name="Olson B.J."/>
            <person name="Pangilinan J."/>
            <person name="Peng Y."/>
            <person name="Qiu H."/>
            <person name="Shu S."/>
            <person name="Singer J.T."/>
            <person name="Smith A.G."/>
            <person name="Sprecher B.N."/>
            <person name="Wagner V."/>
            <person name="Wang W."/>
            <person name="Wang Z.-Y."/>
            <person name="Yan J."/>
            <person name="Yarish C."/>
            <person name="Zoeuner-Riek S."/>
            <person name="Zhuang Y."/>
            <person name="Zou Y."/>
            <person name="Lindquist E.A."/>
            <person name="Grimwood J."/>
            <person name="Barry K."/>
            <person name="Rokhsar D.S."/>
            <person name="Schmutz J."/>
            <person name="Stiller J.W."/>
            <person name="Grossman A.R."/>
            <person name="Prochnik S.E."/>
        </authorList>
    </citation>
    <scope>NUCLEOTIDE SEQUENCE [LARGE SCALE GENOMIC DNA]</scope>
    <source>
        <strain evidence="3">4086291</strain>
    </source>
</reference>
<comment type="function">
    <text evidence="1">Mitochondrial intermembrane chaperone that participates in the import and insertion of some multi-pass transmembrane proteins into the mitochondrial inner membrane. Also required for the transfer of beta-barrel precursors from the TOM complex to the sorting and assembly machinery (SAM complex) of the outer membrane. Acts as a chaperone-like protein that protects the hydrophobic precursors from aggregation and guide them through the mitochondrial intermembrane space.</text>
</comment>
<keyword evidence="4" id="KW-1185">Reference proteome</keyword>
<dbReference type="Gene3D" id="1.10.287.810">
    <property type="entry name" value="Mitochondrial import inner membrane translocase subunit tim13 like domains"/>
    <property type="match status" value="1"/>
</dbReference>
<name>A0A1X6NLV6_PORUM</name>
<feature type="domain" description="Tim10-like" evidence="2">
    <location>
        <begin position="19"/>
        <end position="77"/>
    </location>
</feature>
<gene>
    <name evidence="3" type="ORF">BU14_1332s0002</name>
</gene>
<comment type="domain">
    <text evidence="1">The twin CX3C motif contains 4 conserved Cys residues that form 2 disulfide bonds in the mitochondrial intermembrane space.</text>
</comment>
<evidence type="ECO:0000259" key="2">
    <source>
        <dbReference type="Pfam" id="PF02953"/>
    </source>
</evidence>
<dbReference type="InterPro" id="IPR035427">
    <property type="entry name" value="Tim10-like_dom_sf"/>
</dbReference>
<organism evidence="3 4">
    <name type="scientific">Porphyra umbilicalis</name>
    <name type="common">Purple laver</name>
    <name type="synonym">Red alga</name>
    <dbReference type="NCBI Taxonomy" id="2786"/>
    <lineage>
        <taxon>Eukaryota</taxon>
        <taxon>Rhodophyta</taxon>
        <taxon>Bangiophyceae</taxon>
        <taxon>Bangiales</taxon>
        <taxon>Bangiaceae</taxon>
        <taxon>Porphyra</taxon>
    </lineage>
</organism>
<dbReference type="OrthoDB" id="7813104at2759"/>
<dbReference type="Proteomes" id="UP000218209">
    <property type="component" value="Unassembled WGS sequence"/>
</dbReference>
<comment type="subcellular location">
    <subcellularLocation>
        <location evidence="1">Mitochondrion inner membrane</location>
        <topology evidence="1">Peripheral membrane protein</topology>
        <orientation evidence="1">Intermembrane side</orientation>
    </subcellularLocation>
</comment>
<keyword evidence="1" id="KW-0472">Membrane</keyword>
<evidence type="ECO:0000313" key="4">
    <source>
        <dbReference type="Proteomes" id="UP000218209"/>
    </source>
</evidence>
<accession>A0A1X6NLV6</accession>
<evidence type="ECO:0000256" key="1">
    <source>
        <dbReference type="RuleBase" id="RU367043"/>
    </source>
</evidence>
<comment type="subunit">
    <text evidence="1">Heterohexamer.</text>
</comment>